<accession>A0AAU8MHT0</accession>
<proteinExistence type="predicted"/>
<organism evidence="2">
    <name type="scientific">Geladintestivirus 2</name>
    <dbReference type="NCBI Taxonomy" id="3233134"/>
    <lineage>
        <taxon>Viruses</taxon>
        <taxon>Duplodnaviria</taxon>
        <taxon>Heunggongvirae</taxon>
        <taxon>Uroviricota</taxon>
        <taxon>Caudoviricetes</taxon>
        <taxon>Crassvirales</taxon>
    </lineage>
</organism>
<reference evidence="2" key="1">
    <citation type="submission" date="2024-06" db="EMBL/GenBank/DDBJ databases">
        <title>Intestivirid acquisition increases across infancy in a wild primate population.</title>
        <authorList>
            <person name="Schneider-Creas I.A."/>
            <person name="Moya I.L."/>
            <person name="Chiou K.L."/>
            <person name="Baniel A."/>
            <person name="Azanaw Haile A."/>
            <person name="Kebede F."/>
            <person name="Abebe B."/>
            <person name="Snyder-Mackler N."/>
            <person name="Varsani A."/>
        </authorList>
    </citation>
    <scope>NUCLEOTIDE SEQUENCE</scope>
    <source>
        <strain evidence="2">Int_RNL_2018_0288_CRY</strain>
    </source>
</reference>
<protein>
    <submittedName>
        <fullName evidence="2">Uncharacterized protein</fullName>
    </submittedName>
</protein>
<evidence type="ECO:0000256" key="1">
    <source>
        <dbReference type="SAM" id="MobiDB-lite"/>
    </source>
</evidence>
<dbReference type="EMBL" id="PP965500">
    <property type="protein sequence ID" value="XCO00562.1"/>
    <property type="molecule type" value="Genomic_DNA"/>
</dbReference>
<feature type="region of interest" description="Disordered" evidence="1">
    <location>
        <begin position="99"/>
        <end position="120"/>
    </location>
</feature>
<evidence type="ECO:0000313" key="2">
    <source>
        <dbReference type="EMBL" id="XCO00562.1"/>
    </source>
</evidence>
<name>A0AAU8MHT0_9CAUD</name>
<feature type="compositionally biased region" description="Polar residues" evidence="1">
    <location>
        <begin position="111"/>
        <end position="120"/>
    </location>
</feature>
<sequence>MAYISKYTGKQFDEAIGKVGTLETTVASKADASVVTALSAEVKKKEEVANKVTSVSALSTDTQYPSAKALYTIVNNAETALGARLNLLENWKNQYPNDVDSSLSAKEDSANKTTKVDSTATDTQYPTAKAVYTAINSLQGSSSESITSVSNRVGTLEGLTIKKVTTGLADTVQDAWQLVDGNGKTYGVTIQTYKDRSVESVALDGQNLNITYNLANGTQSTVAVPLSSFVTESEFNSKTGFSVSNGVVSLNLSTNETSSKYLSFDVNGKLQVTGVDGKLLGSHNVTNANIASSTITNAELALGSVDENILAEGAVTASRIANGHVTEAKLATSAVSTTKIKDASVTHAKLASDVYDTTLAKTGYAADAKTVGDKITSVSDNVGTLADLTTSDKTTLVAAINSLVTRCNSLSTSLTRAIEKIHTLENTNFIVAREEVVETTLIAPVQMPDDDVFDQSDTTTILRLADPTIFKVGDKLTAVGVKGYEPNNSVSTNDLILVVKELVSEVGVKVATTNGFNSGGITNIVPNIPRNTIIRLITE</sequence>